<accession>A0A101LZ30</accession>
<comment type="caution">
    <text evidence="1">The sequence shown here is derived from an EMBL/GenBank/DDBJ whole genome shotgun (WGS) entry which is preliminary data.</text>
</comment>
<dbReference type="AlphaFoldDB" id="A0A101LZ30"/>
<proteinExistence type="predicted"/>
<geneLocation type="mitochondrion" evidence="1"/>
<gene>
    <name evidence="1" type="ORF">ABT39_MTgene4974</name>
</gene>
<protein>
    <submittedName>
        <fullName evidence="1">Uncharacterized protein</fullName>
    </submittedName>
</protein>
<sequence>MKRKRKPSETRKVLIWYMSLRKSPPNTRRKRYCQQVNLALPTSQKRNMSLHLRYCPHLPNKRRRNPLSSQKSGFGLSPITLVSVQRLCCNEIINM</sequence>
<evidence type="ECO:0000313" key="1">
    <source>
        <dbReference type="EMBL" id="KUM47979.1"/>
    </source>
</evidence>
<dbReference type="EMBL" id="LKAM01000006">
    <property type="protein sequence ID" value="KUM47979.1"/>
    <property type="molecule type" value="Genomic_DNA"/>
</dbReference>
<keyword evidence="1" id="KW-0496">Mitochondrion</keyword>
<reference evidence="1" key="1">
    <citation type="journal article" date="2015" name="Genome Biol. Evol.">
        <title>Organellar Genomes of White Spruce (Picea glauca): Assembly and Annotation.</title>
        <authorList>
            <person name="Jackman S.D."/>
            <person name="Warren R.L."/>
            <person name="Gibb E.A."/>
            <person name="Vandervalk B.P."/>
            <person name="Mohamadi H."/>
            <person name="Chu J."/>
            <person name="Raymond A."/>
            <person name="Pleasance S."/>
            <person name="Coope R."/>
            <person name="Wildung M.R."/>
            <person name="Ritland C.E."/>
            <person name="Bousquet J."/>
            <person name="Jones S.J."/>
            <person name="Bohlmann J."/>
            <person name="Birol I."/>
        </authorList>
    </citation>
    <scope>NUCLEOTIDE SEQUENCE [LARGE SCALE GENOMIC DNA]</scope>
    <source>
        <tissue evidence="1">Flushing bud</tissue>
    </source>
</reference>
<organism evidence="1">
    <name type="scientific">Picea glauca</name>
    <name type="common">White spruce</name>
    <name type="synonym">Pinus glauca</name>
    <dbReference type="NCBI Taxonomy" id="3330"/>
    <lineage>
        <taxon>Eukaryota</taxon>
        <taxon>Viridiplantae</taxon>
        <taxon>Streptophyta</taxon>
        <taxon>Embryophyta</taxon>
        <taxon>Tracheophyta</taxon>
        <taxon>Spermatophyta</taxon>
        <taxon>Pinopsida</taxon>
        <taxon>Pinidae</taxon>
        <taxon>Conifers I</taxon>
        <taxon>Pinales</taxon>
        <taxon>Pinaceae</taxon>
        <taxon>Picea</taxon>
    </lineage>
</organism>
<name>A0A101LZ30_PICGL</name>